<name>A0ABQ9YHJ2_9EUKA</name>
<gene>
    <name evidence="1" type="ORF">BLNAU_1740</name>
</gene>
<reference evidence="1 2" key="1">
    <citation type="journal article" date="2022" name="bioRxiv">
        <title>Genomics of Preaxostyla Flagellates Illuminates Evolutionary Transitions and the Path Towards Mitochondrial Loss.</title>
        <authorList>
            <person name="Novak L.V.F."/>
            <person name="Treitli S.C."/>
            <person name="Pyrih J."/>
            <person name="Halakuc P."/>
            <person name="Pipaliya S.V."/>
            <person name="Vacek V."/>
            <person name="Brzon O."/>
            <person name="Soukal P."/>
            <person name="Eme L."/>
            <person name="Dacks J.B."/>
            <person name="Karnkowska A."/>
            <person name="Elias M."/>
            <person name="Hampl V."/>
        </authorList>
    </citation>
    <scope>NUCLEOTIDE SEQUENCE [LARGE SCALE GENOMIC DNA]</scope>
    <source>
        <strain evidence="1">NAU3</strain>
        <tissue evidence="1">Gut</tissue>
    </source>
</reference>
<evidence type="ECO:0000313" key="2">
    <source>
        <dbReference type="Proteomes" id="UP001281761"/>
    </source>
</evidence>
<evidence type="ECO:0000313" key="1">
    <source>
        <dbReference type="EMBL" id="KAK2963207.1"/>
    </source>
</evidence>
<organism evidence="1 2">
    <name type="scientific">Blattamonas nauphoetae</name>
    <dbReference type="NCBI Taxonomy" id="2049346"/>
    <lineage>
        <taxon>Eukaryota</taxon>
        <taxon>Metamonada</taxon>
        <taxon>Preaxostyla</taxon>
        <taxon>Oxymonadida</taxon>
        <taxon>Blattamonas</taxon>
    </lineage>
</organism>
<dbReference type="Proteomes" id="UP001281761">
    <property type="component" value="Unassembled WGS sequence"/>
</dbReference>
<sequence length="357" mass="40505">MGQSNEHLLSVPIKHITEQMLLSELDEIETHRHIVLIHSVVALAVSILSLISHRHNHRLLSTRSSLVQLHKLPSSFCHPPHQPLHPGYSSFAPYRVSHTQTHIHHFINRSYLQTLLSDFALHLLLWLCPTEPTPSLLLTGMVIHCANAFHSLNKSPHLLVSSFSPSVAHFIEALQTKSSPFTPVPSITRSPTRATSTFSHPDSLPLFFSLFKKTVVEALPVSVLNSLFRTFVTLTKENPFFVENSRHDGMFTHTFLQLIFFLFLSKHFHLFKLCLKMFIGCLELESNNYVLKDFTATSSLATNAEERSKRGIDSDDVTFDPSSFNNNAEMIIALSIFSAKSGERQITMQLRRKLHRT</sequence>
<dbReference type="EMBL" id="JARBJD010000007">
    <property type="protein sequence ID" value="KAK2963207.1"/>
    <property type="molecule type" value="Genomic_DNA"/>
</dbReference>
<keyword evidence="2" id="KW-1185">Reference proteome</keyword>
<accession>A0ABQ9YHJ2</accession>
<proteinExistence type="predicted"/>
<comment type="caution">
    <text evidence="1">The sequence shown here is derived from an EMBL/GenBank/DDBJ whole genome shotgun (WGS) entry which is preliminary data.</text>
</comment>
<protein>
    <submittedName>
        <fullName evidence="1">Uncharacterized protein</fullName>
    </submittedName>
</protein>